<dbReference type="PANTHER" id="PTHR33164:SF104">
    <property type="entry name" value="TRANSCRIPTIONAL REGULATORY PROTEIN"/>
    <property type="match status" value="1"/>
</dbReference>
<dbReference type="GO" id="GO:0003700">
    <property type="term" value="F:DNA-binding transcription factor activity"/>
    <property type="evidence" value="ECO:0007669"/>
    <property type="project" value="InterPro"/>
</dbReference>
<dbReference type="SMART" id="SM00347">
    <property type="entry name" value="HTH_MARR"/>
    <property type="match status" value="1"/>
</dbReference>
<protein>
    <submittedName>
        <fullName evidence="2">MarR family transcriptional regulator</fullName>
    </submittedName>
</protein>
<sequence>MAHNDTRLANESWEALFRAQMTVLRELHTADAWDELLPNEYGVLYELSKSPEGLRMTDLLDDVLLSQAGVSRLVTRLESAGMIARAEDDKDRRATRLRLTVRGSETQRRIGRQHARHVTAQMSSRLNGEQLVQLRDLCRAMLASEPIGGVNAA</sequence>
<dbReference type="Gene3D" id="1.10.10.10">
    <property type="entry name" value="Winged helix-like DNA-binding domain superfamily/Winged helix DNA-binding domain"/>
    <property type="match status" value="1"/>
</dbReference>
<proteinExistence type="predicted"/>
<dbReference type="InterPro" id="IPR039422">
    <property type="entry name" value="MarR/SlyA-like"/>
</dbReference>
<dbReference type="Pfam" id="PF12802">
    <property type="entry name" value="MarR_2"/>
    <property type="match status" value="1"/>
</dbReference>
<evidence type="ECO:0000259" key="1">
    <source>
        <dbReference type="PROSITE" id="PS50995"/>
    </source>
</evidence>
<dbReference type="AlphaFoldDB" id="A0AAU6S8P8"/>
<evidence type="ECO:0000313" key="2">
    <source>
        <dbReference type="EMBL" id="WZO33266.1"/>
    </source>
</evidence>
<dbReference type="RefSeq" id="WP_349427829.1">
    <property type="nucleotide sequence ID" value="NZ_CP151632.1"/>
</dbReference>
<dbReference type="InterPro" id="IPR036390">
    <property type="entry name" value="WH_DNA-bd_sf"/>
</dbReference>
<name>A0AAU6S8P8_9MICO</name>
<dbReference type="InterPro" id="IPR036388">
    <property type="entry name" value="WH-like_DNA-bd_sf"/>
</dbReference>
<dbReference type="InterPro" id="IPR000835">
    <property type="entry name" value="HTH_MarR-typ"/>
</dbReference>
<feature type="domain" description="HTH marR-type" evidence="1">
    <location>
        <begin position="9"/>
        <end position="143"/>
    </location>
</feature>
<dbReference type="SUPFAM" id="SSF46785">
    <property type="entry name" value="Winged helix' DNA-binding domain"/>
    <property type="match status" value="1"/>
</dbReference>
<dbReference type="EMBL" id="CP151632">
    <property type="protein sequence ID" value="WZO33266.1"/>
    <property type="molecule type" value="Genomic_DNA"/>
</dbReference>
<dbReference type="GO" id="GO:0006950">
    <property type="term" value="P:response to stress"/>
    <property type="evidence" value="ECO:0007669"/>
    <property type="project" value="TreeGrafter"/>
</dbReference>
<dbReference type="PRINTS" id="PR00598">
    <property type="entry name" value="HTHMARR"/>
</dbReference>
<accession>A0AAU6S8P8</accession>
<gene>
    <name evidence="2" type="ORF">MRBLWS13_000884</name>
</gene>
<organism evidence="2">
    <name type="scientific">Microbacterium sp. LWS13-1.2</name>
    <dbReference type="NCBI Taxonomy" id="3135264"/>
    <lineage>
        <taxon>Bacteria</taxon>
        <taxon>Bacillati</taxon>
        <taxon>Actinomycetota</taxon>
        <taxon>Actinomycetes</taxon>
        <taxon>Micrococcales</taxon>
        <taxon>Microbacteriaceae</taxon>
        <taxon>Microbacterium</taxon>
    </lineage>
</organism>
<dbReference type="PROSITE" id="PS50995">
    <property type="entry name" value="HTH_MARR_2"/>
    <property type="match status" value="1"/>
</dbReference>
<reference evidence="2" key="1">
    <citation type="submission" date="2024-04" db="EMBL/GenBank/DDBJ databases">
        <authorList>
            <person name="Roder T."/>
            <person name="Oberhansli S."/>
            <person name="Kreuzer M."/>
        </authorList>
    </citation>
    <scope>NUCLEOTIDE SEQUENCE</scope>
    <source>
        <strain evidence="2">LWS13-1.2</strain>
    </source>
</reference>
<dbReference type="PANTHER" id="PTHR33164">
    <property type="entry name" value="TRANSCRIPTIONAL REGULATOR, MARR FAMILY"/>
    <property type="match status" value="1"/>
</dbReference>